<organism evidence="1 2">
    <name type="scientific">Komarekiella delphini-convector SJRDD-AB1</name>
    <dbReference type="NCBI Taxonomy" id="2593771"/>
    <lineage>
        <taxon>Bacteria</taxon>
        <taxon>Bacillati</taxon>
        <taxon>Cyanobacteriota</taxon>
        <taxon>Cyanophyceae</taxon>
        <taxon>Nostocales</taxon>
        <taxon>Nostocaceae</taxon>
        <taxon>Komarekiella</taxon>
        <taxon>Komarekiella delphini-convector</taxon>
    </lineage>
</organism>
<reference evidence="1" key="1">
    <citation type="submission" date="2019-07" db="EMBL/GenBank/DDBJ databases">
        <title>Toxilogical consequences of a new and cryptic species of cyanobacteria (Komarekiella delphini-convector) recovered from the epidermis of a bottlenose dolphin and 1500 ft. in the air.</title>
        <authorList>
            <person name="Brown A.O."/>
            <person name="Dvorak P."/>
            <person name="Villanueva C.D."/>
            <person name="Foss A.J."/>
            <person name="Garvey A.D."/>
            <person name="Gibson Q.A."/>
            <person name="Johansen J.R."/>
            <person name="Casamatta D.A."/>
        </authorList>
    </citation>
    <scope>NUCLEOTIDE SEQUENCE</scope>
    <source>
        <strain evidence="1">SJRDD-AB1</strain>
    </source>
</reference>
<dbReference type="Proteomes" id="UP001165986">
    <property type="component" value="Unassembled WGS sequence"/>
</dbReference>
<sequence length="83" mass="9583">MYRVSIQVVNESDSLIEKFPTHVVRVPCIGEYIYLSICRCDIPDYQVLEVTHYTFAFDNSKGLIENNNFKGLAVAEIKVKKLR</sequence>
<dbReference type="EMBL" id="VJXY01000053">
    <property type="protein sequence ID" value="MBD6620040.1"/>
    <property type="molecule type" value="Genomic_DNA"/>
</dbReference>
<name>A0AA40VUC3_9NOST</name>
<accession>A0AA40VUC3</accession>
<evidence type="ECO:0000313" key="2">
    <source>
        <dbReference type="Proteomes" id="UP001165986"/>
    </source>
</evidence>
<protein>
    <submittedName>
        <fullName evidence="1">Uncharacterized protein</fullName>
    </submittedName>
</protein>
<comment type="caution">
    <text evidence="1">The sequence shown here is derived from an EMBL/GenBank/DDBJ whole genome shotgun (WGS) entry which is preliminary data.</text>
</comment>
<proteinExistence type="predicted"/>
<keyword evidence="2" id="KW-1185">Reference proteome</keyword>
<gene>
    <name evidence="1" type="ORF">FNW02_30650</name>
</gene>
<dbReference type="AlphaFoldDB" id="A0AA40VUC3"/>
<evidence type="ECO:0000313" key="1">
    <source>
        <dbReference type="EMBL" id="MBD6620040.1"/>
    </source>
</evidence>
<dbReference type="RefSeq" id="WP_191761246.1">
    <property type="nucleotide sequence ID" value="NZ_VJXY01000053.1"/>
</dbReference>